<sequence length="557" mass="62509">MFSWGNALALPSVGVDVDKERKPPPRPTPLDFPSYELPDVAEAPSEASFRDLESLLLAVRKPQDISAAHLRALNLRVHSDVPVADIVQQDRLTTLPPLAWEDGESTQPTAETSTGHGLCTSNGYPYPTRGKFDVVRNELLFDNDDAFREVSRLPPRPGRQKVKLTQSRKFWSALDRMAQYWDASLDNYIERSLTADSASADERMQTDNEQSDNVDESNKMDIDSGSATRGSLRKEANEDAKSTETMYTGRRIGTGSEMPEDIREDTVRGFIEMAAWPFGCQVNIPTNPPRLAVRNLLFPVRQTLVAGRAPSDRQIAKRGILEGPLLLAQCRPDTVFREPGQAAGHGTQELCDLFREVGGLLLTAQERAREDAMEVRPGEGKWWTTTPRWGGAPNEGVTGDGRNSDDTSPPGKGNIHKRSKLDHAVSSSRRPGPGSSRKMSASEKWKIIAPPQSLWDKRMKYMQIGKPKDSPFDDIYMISSINHHVSIVHLRVHRSYIDALTTGKVEQPVGPTDSEQPWHVIHLRRTRWFDLLEATDRVEAFEGLWRIFHYLMRKDSD</sequence>
<dbReference type="GeneID" id="39597239"/>
<protein>
    <submittedName>
        <fullName evidence="2">Uncharacterized protein</fullName>
    </submittedName>
</protein>
<dbReference type="EMBL" id="RCNU01000001">
    <property type="protein sequence ID" value="RWQ99883.1"/>
    <property type="molecule type" value="Genomic_DNA"/>
</dbReference>
<proteinExistence type="predicted"/>
<keyword evidence="3" id="KW-1185">Reference proteome</keyword>
<dbReference type="RefSeq" id="XP_028489528.1">
    <property type="nucleotide sequence ID" value="XM_028627962.1"/>
</dbReference>
<feature type="region of interest" description="Disordered" evidence="1">
    <location>
        <begin position="368"/>
        <end position="443"/>
    </location>
</feature>
<evidence type="ECO:0000313" key="3">
    <source>
        <dbReference type="Proteomes" id="UP000283841"/>
    </source>
</evidence>
<feature type="compositionally biased region" description="Low complexity" evidence="1">
    <location>
        <begin position="426"/>
        <end position="437"/>
    </location>
</feature>
<comment type="caution">
    <text evidence="2">The sequence shown here is derived from an EMBL/GenBank/DDBJ whole genome shotgun (WGS) entry which is preliminary data.</text>
</comment>
<feature type="region of interest" description="Disordered" evidence="1">
    <location>
        <begin position="15"/>
        <end position="36"/>
    </location>
</feature>
<dbReference type="VEuPathDB" id="FungiDB:C8Q69DRAFT_40233"/>
<dbReference type="Proteomes" id="UP000283841">
    <property type="component" value="Unassembled WGS sequence"/>
</dbReference>
<organism evidence="2 3">
    <name type="scientific">Byssochlamys spectabilis</name>
    <name type="common">Paecilomyces variotii</name>
    <dbReference type="NCBI Taxonomy" id="264951"/>
    <lineage>
        <taxon>Eukaryota</taxon>
        <taxon>Fungi</taxon>
        <taxon>Dikarya</taxon>
        <taxon>Ascomycota</taxon>
        <taxon>Pezizomycotina</taxon>
        <taxon>Eurotiomycetes</taxon>
        <taxon>Eurotiomycetidae</taxon>
        <taxon>Eurotiales</taxon>
        <taxon>Thermoascaceae</taxon>
        <taxon>Paecilomyces</taxon>
    </lineage>
</organism>
<dbReference type="STRING" id="264951.A0A443I707"/>
<evidence type="ECO:0000256" key="1">
    <source>
        <dbReference type="SAM" id="MobiDB-lite"/>
    </source>
</evidence>
<feature type="compositionally biased region" description="Basic and acidic residues" evidence="1">
    <location>
        <begin position="232"/>
        <end position="242"/>
    </location>
</feature>
<evidence type="ECO:0000313" key="2">
    <source>
        <dbReference type="EMBL" id="RWQ99883.1"/>
    </source>
</evidence>
<dbReference type="AlphaFoldDB" id="A0A443I707"/>
<name>A0A443I707_BYSSP</name>
<feature type="compositionally biased region" description="Basic and acidic residues" evidence="1">
    <location>
        <begin position="368"/>
        <end position="379"/>
    </location>
</feature>
<feature type="region of interest" description="Disordered" evidence="1">
    <location>
        <begin position="98"/>
        <end position="122"/>
    </location>
</feature>
<accession>A0A443I707</accession>
<feature type="region of interest" description="Disordered" evidence="1">
    <location>
        <begin position="196"/>
        <end position="243"/>
    </location>
</feature>
<reference evidence="2 3" key="1">
    <citation type="journal article" date="2018" name="Front. Microbiol.">
        <title>Genomic and genetic insights into a cosmopolitan fungus, Paecilomyces variotii (Eurotiales).</title>
        <authorList>
            <person name="Urquhart A.S."/>
            <person name="Mondo S.J."/>
            <person name="Makela M.R."/>
            <person name="Hane J.K."/>
            <person name="Wiebenga A."/>
            <person name="He G."/>
            <person name="Mihaltcheva S."/>
            <person name="Pangilinan J."/>
            <person name="Lipzen A."/>
            <person name="Barry K."/>
            <person name="de Vries R.P."/>
            <person name="Grigoriev I.V."/>
            <person name="Idnurm A."/>
        </authorList>
    </citation>
    <scope>NUCLEOTIDE SEQUENCE [LARGE SCALE GENOMIC DNA]</scope>
    <source>
        <strain evidence="2 3">CBS 101075</strain>
    </source>
</reference>
<feature type="compositionally biased region" description="Polar residues" evidence="1">
    <location>
        <begin position="105"/>
        <end position="122"/>
    </location>
</feature>
<gene>
    <name evidence="2" type="ORF">C8Q69DRAFT_40233</name>
</gene>